<proteinExistence type="predicted"/>
<dbReference type="PANTHER" id="PTHR34109:SF1">
    <property type="entry name" value="VOC DOMAIN-CONTAINING PROTEIN"/>
    <property type="match status" value="1"/>
</dbReference>
<evidence type="ECO:0000313" key="3">
    <source>
        <dbReference type="Proteomes" id="UP000290958"/>
    </source>
</evidence>
<dbReference type="SUPFAM" id="SSF54593">
    <property type="entry name" value="Glyoxalase/Bleomycin resistance protein/Dihydroxybiphenyl dioxygenase"/>
    <property type="match status" value="1"/>
</dbReference>
<dbReference type="InterPro" id="IPR029068">
    <property type="entry name" value="Glyas_Bleomycin-R_OHBP_Dase"/>
</dbReference>
<dbReference type="Proteomes" id="UP000290958">
    <property type="component" value="Unassembled WGS sequence"/>
</dbReference>
<dbReference type="Gene3D" id="3.30.720.120">
    <property type="match status" value="1"/>
</dbReference>
<reference evidence="3" key="1">
    <citation type="submission" date="2019-01" db="EMBL/GenBank/DDBJ databases">
        <title>Cytophagaceae bacterium strain CAR-16.</title>
        <authorList>
            <person name="Chen W.-M."/>
        </authorList>
    </citation>
    <scope>NUCLEOTIDE SEQUENCE [LARGE SCALE GENOMIC DNA]</scope>
    <source>
        <strain evidence="3">CHR27</strain>
    </source>
</reference>
<dbReference type="OrthoDB" id="9795306at2"/>
<dbReference type="PANTHER" id="PTHR34109">
    <property type="entry name" value="BNAUNNG04460D PROTEIN-RELATED"/>
    <property type="match status" value="1"/>
</dbReference>
<evidence type="ECO:0000259" key="1">
    <source>
        <dbReference type="Pfam" id="PF00903"/>
    </source>
</evidence>
<dbReference type="Gene3D" id="3.30.720.110">
    <property type="match status" value="1"/>
</dbReference>
<sequence>MTNIPPGYSSVFPYFFASNAEDFCAFLVTGLGGEEIGRTMAGSRIANARVRLGTTTVMVSEATNDWPAMPASYYIYVADADTAQQRALAAGATEIMPVADQPYGDRQGGVRDAWGNLWWISQHLGEGYD</sequence>
<protein>
    <submittedName>
        <fullName evidence="2">VOC family protein</fullName>
    </submittedName>
</protein>
<feature type="domain" description="Glyoxalase/fosfomycin resistance/dioxygenase" evidence="1">
    <location>
        <begin position="16"/>
        <end position="120"/>
    </location>
</feature>
<dbReference type="InterPro" id="IPR004360">
    <property type="entry name" value="Glyas_Fos-R_dOase_dom"/>
</dbReference>
<dbReference type="RefSeq" id="WP_129404791.1">
    <property type="nucleotide sequence ID" value="NZ_SBKP01000012.1"/>
</dbReference>
<evidence type="ECO:0000313" key="2">
    <source>
        <dbReference type="EMBL" id="RXR27559.1"/>
    </source>
</evidence>
<dbReference type="Pfam" id="PF00903">
    <property type="entry name" value="Glyoxalase"/>
    <property type="match status" value="1"/>
</dbReference>
<dbReference type="EMBL" id="SBKP01000012">
    <property type="protein sequence ID" value="RXR27559.1"/>
    <property type="molecule type" value="Genomic_DNA"/>
</dbReference>
<dbReference type="AlphaFoldDB" id="A0A4Q1KEZ4"/>
<dbReference type="CDD" id="cd07246">
    <property type="entry name" value="VOC_like"/>
    <property type="match status" value="1"/>
</dbReference>
<gene>
    <name evidence="2" type="ORF">EQG66_11810</name>
</gene>
<comment type="caution">
    <text evidence="2">The sequence shown here is derived from an EMBL/GenBank/DDBJ whole genome shotgun (WGS) entry which is preliminary data.</text>
</comment>
<organism evidence="2 3">
    <name type="scientific">Sphingobium fluviale</name>
    <dbReference type="NCBI Taxonomy" id="2506423"/>
    <lineage>
        <taxon>Bacteria</taxon>
        <taxon>Pseudomonadati</taxon>
        <taxon>Pseudomonadota</taxon>
        <taxon>Alphaproteobacteria</taxon>
        <taxon>Sphingomonadales</taxon>
        <taxon>Sphingomonadaceae</taxon>
        <taxon>Sphingobium</taxon>
    </lineage>
</organism>
<keyword evidence="3" id="KW-1185">Reference proteome</keyword>
<name>A0A4Q1KEZ4_9SPHN</name>
<accession>A0A4Q1KEZ4</accession>